<feature type="binding site" evidence="4">
    <location>
        <position position="66"/>
    </location>
    <ligand>
        <name>a divalent metal cation</name>
        <dbReference type="ChEBI" id="CHEBI:60240"/>
        <label>1</label>
    </ligand>
</feature>
<dbReference type="FunFam" id="3.40.1390.30:FF:000002">
    <property type="entry name" value="Nif3-like dinuclear metal center protein"/>
    <property type="match status" value="1"/>
</dbReference>
<dbReference type="PANTHER" id="PTHR13799">
    <property type="entry name" value="NGG1 INTERACTING FACTOR 3"/>
    <property type="match status" value="1"/>
</dbReference>
<feature type="binding site" evidence="4">
    <location>
        <position position="225"/>
    </location>
    <ligand>
        <name>a divalent metal cation</name>
        <dbReference type="ChEBI" id="CHEBI:60240"/>
        <label>1</label>
    </ligand>
</feature>
<accession>A0A2A5B089</accession>
<dbReference type="GO" id="GO:0046872">
    <property type="term" value="F:metal ion binding"/>
    <property type="evidence" value="ECO:0007669"/>
    <property type="project" value="UniProtKB-KW"/>
</dbReference>
<dbReference type="Gene3D" id="3.40.1390.30">
    <property type="entry name" value="NIF3 (NGG1p interacting factor 3)-like"/>
    <property type="match status" value="2"/>
</dbReference>
<comment type="similarity">
    <text evidence="1">Belongs to the GTP cyclohydrolase I type 2/NIF3 family.</text>
</comment>
<name>A0A2A5B089_9GAMM</name>
<proteinExistence type="inferred from homology"/>
<dbReference type="PANTHER" id="PTHR13799:SF14">
    <property type="entry name" value="GTP CYCLOHYDROLASE 1 TYPE 2 HOMOLOG"/>
    <property type="match status" value="1"/>
</dbReference>
<dbReference type="InterPro" id="IPR002678">
    <property type="entry name" value="DUF34/NIF3"/>
</dbReference>
<dbReference type="Pfam" id="PF01784">
    <property type="entry name" value="DUF34_NIF3"/>
    <property type="match status" value="1"/>
</dbReference>
<evidence type="ECO:0000256" key="3">
    <source>
        <dbReference type="ARBA" id="ARBA00022723"/>
    </source>
</evidence>
<comment type="caution">
    <text evidence="5">The sequence shown here is derived from an EMBL/GenBank/DDBJ whole genome shotgun (WGS) entry which is preliminary data.</text>
</comment>
<evidence type="ECO:0000256" key="4">
    <source>
        <dbReference type="PIRSR" id="PIRSR602678-1"/>
    </source>
</evidence>
<organism evidence="5 6">
    <name type="scientific">SAR86 cluster bacterium</name>
    <dbReference type="NCBI Taxonomy" id="2030880"/>
    <lineage>
        <taxon>Bacteria</taxon>
        <taxon>Pseudomonadati</taxon>
        <taxon>Pseudomonadota</taxon>
        <taxon>Gammaproteobacteria</taxon>
        <taxon>SAR86 cluster</taxon>
    </lineage>
</organism>
<dbReference type="EMBL" id="NVVJ01000021">
    <property type="protein sequence ID" value="PCJ24967.1"/>
    <property type="molecule type" value="Genomic_DNA"/>
</dbReference>
<evidence type="ECO:0000256" key="1">
    <source>
        <dbReference type="ARBA" id="ARBA00006964"/>
    </source>
</evidence>
<feature type="binding site" evidence="4">
    <location>
        <position position="103"/>
    </location>
    <ligand>
        <name>a divalent metal cation</name>
        <dbReference type="ChEBI" id="CHEBI:60240"/>
        <label>1</label>
    </ligand>
</feature>
<dbReference type="Proteomes" id="UP000218327">
    <property type="component" value="Unassembled WGS sequence"/>
</dbReference>
<dbReference type="AlphaFoldDB" id="A0A2A5B089"/>
<feature type="binding site" evidence="4">
    <location>
        <position position="221"/>
    </location>
    <ligand>
        <name>a divalent metal cation</name>
        <dbReference type="ChEBI" id="CHEBI:60240"/>
        <label>1</label>
    </ligand>
</feature>
<evidence type="ECO:0000256" key="2">
    <source>
        <dbReference type="ARBA" id="ARBA00022112"/>
    </source>
</evidence>
<evidence type="ECO:0000313" key="5">
    <source>
        <dbReference type="EMBL" id="PCJ24967.1"/>
    </source>
</evidence>
<protein>
    <recommendedName>
        <fullName evidence="2">GTP cyclohydrolase 1 type 2 homolog</fullName>
    </recommendedName>
</protein>
<dbReference type="NCBIfam" id="TIGR00486">
    <property type="entry name" value="YbgI_SA1388"/>
    <property type="match status" value="1"/>
</dbReference>
<dbReference type="SUPFAM" id="SSF102705">
    <property type="entry name" value="NIF3 (NGG1p interacting factor 3)-like"/>
    <property type="match status" value="1"/>
</dbReference>
<dbReference type="GO" id="GO:0005737">
    <property type="term" value="C:cytoplasm"/>
    <property type="evidence" value="ECO:0007669"/>
    <property type="project" value="TreeGrafter"/>
</dbReference>
<keyword evidence="3 4" id="KW-0479">Metal-binding</keyword>
<feature type="binding site" evidence="4">
    <location>
        <position position="65"/>
    </location>
    <ligand>
        <name>a divalent metal cation</name>
        <dbReference type="ChEBI" id="CHEBI:60240"/>
        <label>1</label>
    </ligand>
</feature>
<gene>
    <name evidence="5" type="ORF">COA96_08205</name>
</gene>
<reference evidence="6" key="1">
    <citation type="submission" date="2017-08" db="EMBL/GenBank/DDBJ databases">
        <title>A dynamic microbial community with high functional redundancy inhabits the cold, oxic subseafloor aquifer.</title>
        <authorList>
            <person name="Tully B.J."/>
            <person name="Wheat C.G."/>
            <person name="Glazer B.T."/>
            <person name="Huber J.A."/>
        </authorList>
    </citation>
    <scope>NUCLEOTIDE SEQUENCE [LARGE SCALE GENOMIC DNA]</scope>
</reference>
<sequence>MAVSLKELENDLKLLLKPEQFKDYCPNGLQVEGGAQVKKIISGVTACQALIDVAVEQNADLLLVHHGYFWRGEEQTITGLKKARIQSLLDNQLSLIAYHLPLDAHSEFGNNVQLAKVLGFSMDGELGKQNNHPIGLTGNLATPMSFAQMSELLENRLNQEPLAIDGGNGSIKTVAWCTGAAQSYIQLAVDAGVDAYITGEVSESTVHIARESGIHFFAAGHHATEKYGVQALGSYLAEKFSLEHQFIDIDNPV</sequence>
<dbReference type="InterPro" id="IPR036069">
    <property type="entry name" value="DUF34/NIF3_sf"/>
</dbReference>
<evidence type="ECO:0000313" key="6">
    <source>
        <dbReference type="Proteomes" id="UP000218327"/>
    </source>
</evidence>